<evidence type="ECO:0000313" key="1">
    <source>
        <dbReference type="EMBL" id="ALJ04093.1"/>
    </source>
</evidence>
<dbReference type="KEGG" id="ahz:APS56_02510"/>
<organism evidence="2 3">
    <name type="scientific">Pseudalgibacter alginicilyticus</name>
    <dbReference type="NCBI Taxonomy" id="1736674"/>
    <lineage>
        <taxon>Bacteria</taxon>
        <taxon>Pseudomonadati</taxon>
        <taxon>Bacteroidota</taxon>
        <taxon>Flavobacteriia</taxon>
        <taxon>Flavobacteriales</taxon>
        <taxon>Flavobacteriaceae</taxon>
        <taxon>Pseudalgibacter</taxon>
    </lineage>
</organism>
<sequence length="79" mass="9469">MIEVYKTNILKKKQARRIKKQIKNRFPNYCIDFDLEDCDHILRIENFNDILDNDVIINMVQKQGFNIEILTDEISIVNI</sequence>
<evidence type="ECO:0000313" key="2">
    <source>
        <dbReference type="EMBL" id="ALJ04862.1"/>
    </source>
</evidence>
<evidence type="ECO:0008006" key="4">
    <source>
        <dbReference type="Google" id="ProtNLM"/>
    </source>
</evidence>
<dbReference type="EMBL" id="CP012898">
    <property type="protein sequence ID" value="ALJ04093.1"/>
    <property type="molecule type" value="Genomic_DNA"/>
</dbReference>
<dbReference type="STRING" id="1736674.APS56_02510"/>
<keyword evidence="3" id="KW-1185">Reference proteome</keyword>
<gene>
    <name evidence="1" type="ORF">APS56_02510</name>
    <name evidence="2" type="ORF">APS56_06890</name>
</gene>
<dbReference type="AlphaFoldDB" id="A0A0N7HYC4"/>
<protein>
    <recommendedName>
        <fullName evidence="4">Methyltransferase type 11</fullName>
    </recommendedName>
</protein>
<accession>A0A0N7HYC4</accession>
<proteinExistence type="predicted"/>
<evidence type="ECO:0000313" key="3">
    <source>
        <dbReference type="Proteomes" id="UP000057981"/>
    </source>
</evidence>
<dbReference type="Proteomes" id="UP000057981">
    <property type="component" value="Chromosome"/>
</dbReference>
<dbReference type="KEGG" id="ahz:APS56_06890"/>
<name>A0A0N7HYC4_9FLAO</name>
<reference evidence="2 3" key="1">
    <citation type="submission" date="2015-10" db="EMBL/GenBank/DDBJ databases">
        <authorList>
            <person name="Gilbert D.G."/>
        </authorList>
    </citation>
    <scope>NUCLEOTIDE SEQUENCE [LARGE SCALE GENOMIC DNA]</scope>
    <source>
        <strain evidence="3">HZ-22</strain>
        <strain evidence="2">HZ22</strain>
    </source>
</reference>
<dbReference type="EMBL" id="CP012898">
    <property type="protein sequence ID" value="ALJ04862.1"/>
    <property type="molecule type" value="Genomic_DNA"/>
</dbReference>
<dbReference type="OrthoDB" id="1036397at2"/>
<dbReference type="RefSeq" id="WP_054724470.1">
    <property type="nucleotide sequence ID" value="NZ_CP012898.1"/>
</dbReference>